<accession>A0A433SHU2</accession>
<evidence type="ECO:0000256" key="1">
    <source>
        <dbReference type="SAM" id="Phobius"/>
    </source>
</evidence>
<keyword evidence="3" id="KW-1185">Reference proteome</keyword>
<keyword evidence="1" id="KW-0812">Transmembrane</keyword>
<feature type="transmembrane region" description="Helical" evidence="1">
    <location>
        <begin position="6"/>
        <end position="27"/>
    </location>
</feature>
<evidence type="ECO:0000313" key="2">
    <source>
        <dbReference type="EMBL" id="RUS68276.1"/>
    </source>
</evidence>
<keyword evidence="1" id="KW-1133">Transmembrane helix</keyword>
<name>A0A433SHU2_9BURK</name>
<sequence>MSSYEIGSFAGKIFVAVFIIVVLWKLIKRK</sequence>
<proteinExistence type="predicted"/>
<comment type="caution">
    <text evidence="2">The sequence shown here is derived from an EMBL/GenBank/DDBJ whole genome shotgun (WGS) entry which is preliminary data.</text>
</comment>
<keyword evidence="1" id="KW-0472">Membrane</keyword>
<organism evidence="2 3">
    <name type="scientific">Saezia sanguinis</name>
    <dbReference type="NCBI Taxonomy" id="1965230"/>
    <lineage>
        <taxon>Bacteria</taxon>
        <taxon>Pseudomonadati</taxon>
        <taxon>Pseudomonadota</taxon>
        <taxon>Betaproteobacteria</taxon>
        <taxon>Burkholderiales</taxon>
        <taxon>Saeziaceae</taxon>
        <taxon>Saezia</taxon>
    </lineage>
</organism>
<protein>
    <submittedName>
        <fullName evidence="2">Uncharacterized protein</fullName>
    </submittedName>
</protein>
<evidence type="ECO:0000313" key="3">
    <source>
        <dbReference type="Proteomes" id="UP000286947"/>
    </source>
</evidence>
<dbReference type="EMBL" id="PQSP01000001">
    <property type="protein sequence ID" value="RUS68276.1"/>
    <property type="molecule type" value="Genomic_DNA"/>
</dbReference>
<reference evidence="2 3" key="1">
    <citation type="submission" date="2018-01" db="EMBL/GenBank/DDBJ databases">
        <title>Saezia sanguinis gen. nov., sp. nov., in the order Burkholderiales isolated from human blood.</title>
        <authorList>
            <person name="Medina-Pascual M.J."/>
            <person name="Valdezate S."/>
            <person name="Monzon S."/>
            <person name="Cuesta I."/>
            <person name="Carrasco G."/>
            <person name="Villalon P."/>
            <person name="Saez-Nieto J.A."/>
        </authorList>
    </citation>
    <scope>NUCLEOTIDE SEQUENCE [LARGE SCALE GENOMIC DNA]</scope>
    <source>
        <strain evidence="2 3">CNM695-12</strain>
    </source>
</reference>
<gene>
    <name evidence="2" type="ORF">CUZ56_00765</name>
</gene>
<dbReference type="Proteomes" id="UP000286947">
    <property type="component" value="Unassembled WGS sequence"/>
</dbReference>
<dbReference type="AlphaFoldDB" id="A0A433SHU2"/>